<dbReference type="GO" id="GO:0030975">
    <property type="term" value="F:thiamine binding"/>
    <property type="evidence" value="ECO:0007669"/>
    <property type="project" value="TreeGrafter"/>
</dbReference>
<dbReference type="Pfam" id="PF13343">
    <property type="entry name" value="SBP_bac_6"/>
    <property type="match status" value="1"/>
</dbReference>
<dbReference type="STRING" id="418495.SAMN05216215_1021104"/>
<dbReference type="Gene3D" id="3.40.190.10">
    <property type="entry name" value="Periplasmic binding protein-like II"/>
    <property type="match status" value="2"/>
</dbReference>
<dbReference type="OrthoDB" id="366726at2"/>
<evidence type="ECO:0000256" key="1">
    <source>
        <dbReference type="ARBA" id="ARBA00022729"/>
    </source>
</evidence>
<accession>A0A1H3HUV5</accession>
<keyword evidence="5" id="KW-1185">Reference proteome</keyword>
<feature type="region of interest" description="Disordered" evidence="2">
    <location>
        <begin position="361"/>
        <end position="383"/>
    </location>
</feature>
<dbReference type="PROSITE" id="PS51257">
    <property type="entry name" value="PROKAR_LIPOPROTEIN"/>
    <property type="match status" value="1"/>
</dbReference>
<feature type="signal peptide" evidence="3">
    <location>
        <begin position="1"/>
        <end position="30"/>
    </location>
</feature>
<dbReference type="EMBL" id="FNOK01000021">
    <property type="protein sequence ID" value="SDY19192.1"/>
    <property type="molecule type" value="Genomic_DNA"/>
</dbReference>
<feature type="compositionally biased region" description="Polar residues" evidence="2">
    <location>
        <begin position="99"/>
        <end position="111"/>
    </location>
</feature>
<organism evidence="4 5">
    <name type="scientific">Saccharopolyspora shandongensis</name>
    <dbReference type="NCBI Taxonomy" id="418495"/>
    <lineage>
        <taxon>Bacteria</taxon>
        <taxon>Bacillati</taxon>
        <taxon>Actinomycetota</taxon>
        <taxon>Actinomycetes</taxon>
        <taxon>Pseudonocardiales</taxon>
        <taxon>Pseudonocardiaceae</taxon>
        <taxon>Saccharopolyspora</taxon>
    </lineage>
</organism>
<dbReference type="PANTHER" id="PTHR30006:SF2">
    <property type="entry name" value="ABC TRANSPORTER SUBSTRATE-BINDING PROTEIN"/>
    <property type="match status" value="1"/>
</dbReference>
<feature type="chain" id="PRO_5011501835" evidence="3">
    <location>
        <begin position="31"/>
        <end position="383"/>
    </location>
</feature>
<dbReference type="SUPFAM" id="SSF53850">
    <property type="entry name" value="Periplasmic binding protein-like II"/>
    <property type="match status" value="1"/>
</dbReference>
<name>A0A1H3HUV5_9PSEU</name>
<dbReference type="GO" id="GO:0015888">
    <property type="term" value="P:thiamine transport"/>
    <property type="evidence" value="ECO:0007669"/>
    <property type="project" value="TreeGrafter"/>
</dbReference>
<evidence type="ECO:0000313" key="5">
    <source>
        <dbReference type="Proteomes" id="UP000199529"/>
    </source>
</evidence>
<evidence type="ECO:0000256" key="3">
    <source>
        <dbReference type="SAM" id="SignalP"/>
    </source>
</evidence>
<dbReference type="PANTHER" id="PTHR30006">
    <property type="entry name" value="THIAMINE-BINDING PERIPLASMIC PROTEIN-RELATED"/>
    <property type="match status" value="1"/>
</dbReference>
<dbReference type="Proteomes" id="UP000199529">
    <property type="component" value="Unassembled WGS sequence"/>
</dbReference>
<dbReference type="AlphaFoldDB" id="A0A1H3HUV5"/>
<dbReference type="GO" id="GO:0030288">
    <property type="term" value="C:outer membrane-bounded periplasmic space"/>
    <property type="evidence" value="ECO:0007669"/>
    <property type="project" value="TreeGrafter"/>
</dbReference>
<feature type="region of interest" description="Disordered" evidence="2">
    <location>
        <begin position="99"/>
        <end position="119"/>
    </location>
</feature>
<gene>
    <name evidence="4" type="ORF">SAMN05216215_1021104</name>
</gene>
<evidence type="ECO:0000313" key="4">
    <source>
        <dbReference type="EMBL" id="SDY19192.1"/>
    </source>
</evidence>
<protein>
    <submittedName>
        <fullName evidence="4">Putative spermidine/putrescine transport system substrate-binding protein</fullName>
    </submittedName>
</protein>
<reference evidence="5" key="1">
    <citation type="submission" date="2016-10" db="EMBL/GenBank/DDBJ databases">
        <authorList>
            <person name="Varghese N."/>
            <person name="Submissions S."/>
        </authorList>
    </citation>
    <scope>NUCLEOTIDE SEQUENCE [LARGE SCALE GENOMIC DNA]</scope>
    <source>
        <strain evidence="5">CGMCC 4.3530</strain>
    </source>
</reference>
<sequence>MKATLRRVSAIGAAALLLSGLAACSSGNGASDSMDGATNWRTVTSVEEGGGMDALIAAAKKEGKLNAIALPKDWANYGEVISTFEKKYGVKVEVENPDASSQDEITAVSSRKGQERSPDVIDVGHDFDVAAAKQGLLAPYKVTSFGKIPDSQKEATGLWYNDMGGYVSIGCDAGRVAKCPTKFSELLDPQYKGKIALTGNPVESASAFGAVFAAALANGGSFDNIKPGIDFFAKLKQVGNFNPVEATPATMEKGETPIAVVWDYRNAAYSDELKAKGIEWKVAIPEDGVFAQYYSQAIVKWAPHPAAARLWQEFLYSTEGQNLWLKGYARPVLLPVMVADGTVDKSSLDRLPQVNEDKVSFPTEAQGQAAKTAVSNDWAKAVS</sequence>
<dbReference type="GO" id="GO:0030976">
    <property type="term" value="F:thiamine pyrophosphate binding"/>
    <property type="evidence" value="ECO:0007669"/>
    <property type="project" value="TreeGrafter"/>
</dbReference>
<keyword evidence="1 3" id="KW-0732">Signal</keyword>
<proteinExistence type="predicted"/>
<evidence type="ECO:0000256" key="2">
    <source>
        <dbReference type="SAM" id="MobiDB-lite"/>
    </source>
</evidence>